<dbReference type="SUPFAM" id="SSF46548">
    <property type="entry name" value="alpha-helical ferredoxin"/>
    <property type="match status" value="1"/>
</dbReference>
<dbReference type="PROSITE" id="PS51379">
    <property type="entry name" value="4FE4S_FER_2"/>
    <property type="match status" value="2"/>
</dbReference>
<dbReference type="eggNOG" id="COG4656">
    <property type="taxonomic scope" value="Bacteria"/>
</dbReference>
<evidence type="ECO:0000256" key="2">
    <source>
        <dbReference type="ARBA" id="ARBA00023004"/>
    </source>
</evidence>
<dbReference type="GO" id="GO:0051536">
    <property type="term" value="F:iron-sulfur cluster binding"/>
    <property type="evidence" value="ECO:0007669"/>
    <property type="project" value="UniProtKB-KW"/>
</dbReference>
<name>U7VE45_9FUSO</name>
<evidence type="ECO:0000259" key="4">
    <source>
        <dbReference type="PROSITE" id="PS51379"/>
    </source>
</evidence>
<reference evidence="5 6" key="1">
    <citation type="submission" date="2013-08" db="EMBL/GenBank/DDBJ databases">
        <authorList>
            <person name="Weinstock G."/>
            <person name="Sodergren E."/>
            <person name="Wylie T."/>
            <person name="Fulton L."/>
            <person name="Fulton R."/>
            <person name="Fronick C."/>
            <person name="O'Laughlin M."/>
            <person name="Godfrey J."/>
            <person name="Miner T."/>
            <person name="Herter B."/>
            <person name="Appelbaum E."/>
            <person name="Cordes M."/>
            <person name="Lek S."/>
            <person name="Wollam A."/>
            <person name="Pepin K.H."/>
            <person name="Palsikar V.B."/>
            <person name="Mitreva M."/>
            <person name="Wilson R.K."/>
        </authorList>
    </citation>
    <scope>NUCLEOTIDE SEQUENCE [LARGE SCALE GENOMIC DNA]</scope>
    <source>
        <strain evidence="5 6">ATCC BAA-474</strain>
    </source>
</reference>
<feature type="domain" description="4Fe-4S ferredoxin-type" evidence="4">
    <location>
        <begin position="146"/>
        <end position="177"/>
    </location>
</feature>
<sequence length="264" mass="30447">MGKIEILLEAKEDLIAKKIDVIIGWKKEDNSIESIPTFVENLEEFETLIIDDYCVNNLSKYLIDEANNGRKVGVFLKKCDEKGFEQIVMDNRIVKENIVTYKISCNGMKNFMTNEIFRKCEECLDETIDKYSDVKEIEEMSYDERYEYWMGEMSKCIRCNACRNICPACNCETCVFENKNEDVLGKANNESETGFYQIIRAYHVAGRCSDCGECERICPVGIPLGKINRKIIKDLDELYGAEEDTLSNYNIEDKDSFTEKKGGK</sequence>
<dbReference type="HOGENOM" id="CLU_063409_0_0_0"/>
<organism evidence="5 6">
    <name type="scientific">Cetobacterium somerae ATCC BAA-474</name>
    <dbReference type="NCBI Taxonomy" id="1319815"/>
    <lineage>
        <taxon>Bacteria</taxon>
        <taxon>Fusobacteriati</taxon>
        <taxon>Fusobacteriota</taxon>
        <taxon>Fusobacteriia</taxon>
        <taxon>Fusobacteriales</taxon>
        <taxon>Fusobacteriaceae</taxon>
        <taxon>Cetobacterium</taxon>
    </lineage>
</organism>
<dbReference type="InterPro" id="IPR017896">
    <property type="entry name" value="4Fe4S_Fe-S-bd"/>
</dbReference>
<dbReference type="InterPro" id="IPR017900">
    <property type="entry name" value="4Fe4S_Fe_S_CS"/>
</dbReference>
<dbReference type="Proteomes" id="UP000017081">
    <property type="component" value="Unassembled WGS sequence"/>
</dbReference>
<dbReference type="EMBL" id="AXZF01000011">
    <property type="protein sequence ID" value="ERT69785.1"/>
    <property type="molecule type" value="Genomic_DNA"/>
</dbReference>
<dbReference type="PATRIC" id="fig|1319815.3.peg.233"/>
<dbReference type="Pfam" id="PF13183">
    <property type="entry name" value="Fer4_8"/>
    <property type="match status" value="1"/>
</dbReference>
<dbReference type="RefSeq" id="WP_023049794.1">
    <property type="nucleotide sequence ID" value="NZ_CP173065.2"/>
</dbReference>
<comment type="caution">
    <text evidence="5">The sequence shown here is derived from an EMBL/GenBank/DDBJ whole genome shotgun (WGS) entry which is preliminary data.</text>
</comment>
<dbReference type="STRING" id="1319815.HMPREF0202_00245"/>
<accession>U7VE45</accession>
<keyword evidence="1" id="KW-0479">Metal-binding</keyword>
<feature type="domain" description="4Fe-4S ferredoxin-type" evidence="4">
    <location>
        <begin position="199"/>
        <end position="230"/>
    </location>
</feature>
<evidence type="ECO:0000256" key="1">
    <source>
        <dbReference type="ARBA" id="ARBA00022723"/>
    </source>
</evidence>
<dbReference type="GO" id="GO:0046872">
    <property type="term" value="F:metal ion binding"/>
    <property type="evidence" value="ECO:0007669"/>
    <property type="project" value="UniProtKB-KW"/>
</dbReference>
<dbReference type="PROSITE" id="PS00198">
    <property type="entry name" value="4FE4S_FER_1"/>
    <property type="match status" value="2"/>
</dbReference>
<evidence type="ECO:0000313" key="6">
    <source>
        <dbReference type="Proteomes" id="UP000017081"/>
    </source>
</evidence>
<protein>
    <submittedName>
        <fullName evidence="5">4Fe-4S binding domain protein</fullName>
    </submittedName>
</protein>
<keyword evidence="3" id="KW-0411">Iron-sulfur</keyword>
<gene>
    <name evidence="5" type="ORF">HMPREF0202_00245</name>
</gene>
<keyword evidence="6" id="KW-1185">Reference proteome</keyword>
<evidence type="ECO:0000313" key="5">
    <source>
        <dbReference type="EMBL" id="ERT69785.1"/>
    </source>
</evidence>
<dbReference type="Gene3D" id="1.10.1060.10">
    <property type="entry name" value="Alpha-helical ferredoxin"/>
    <property type="match status" value="1"/>
</dbReference>
<dbReference type="AlphaFoldDB" id="U7VE45"/>
<proteinExistence type="predicted"/>
<keyword evidence="2" id="KW-0408">Iron</keyword>
<dbReference type="InterPro" id="IPR009051">
    <property type="entry name" value="Helical_ferredxn"/>
</dbReference>
<evidence type="ECO:0000256" key="3">
    <source>
        <dbReference type="ARBA" id="ARBA00023014"/>
    </source>
</evidence>